<sequence length="161" mass="17130">MESGGHAGGPAVLVTPRWASAVLPMSPQSRTGRGPGAPELTVARADGTNSTLPVDVTLISETVSTALESREGTPDRATCETWYRWLAGHLALLAPIAVEQAPRWRDPQRTLLVEATAASVTRALADGLPADRHAAYVYVQELARECRGLLGLVLDQPRDGQ</sequence>
<reference evidence="1" key="2">
    <citation type="submission" date="2020-09" db="EMBL/GenBank/DDBJ databases">
        <authorList>
            <person name="Sun Q."/>
            <person name="Ohkuma M."/>
        </authorList>
    </citation>
    <scope>NUCLEOTIDE SEQUENCE</scope>
    <source>
        <strain evidence="1">JCM 4834</strain>
    </source>
</reference>
<dbReference type="EMBL" id="BMVX01000028">
    <property type="protein sequence ID" value="GGZ89600.1"/>
    <property type="molecule type" value="Genomic_DNA"/>
</dbReference>
<evidence type="ECO:0000313" key="2">
    <source>
        <dbReference type="Proteomes" id="UP000634660"/>
    </source>
</evidence>
<organism evidence="1 2">
    <name type="scientific">Streptomyces subrutilus</name>
    <dbReference type="NCBI Taxonomy" id="36818"/>
    <lineage>
        <taxon>Bacteria</taxon>
        <taxon>Bacillati</taxon>
        <taxon>Actinomycetota</taxon>
        <taxon>Actinomycetes</taxon>
        <taxon>Kitasatosporales</taxon>
        <taxon>Streptomycetaceae</taxon>
        <taxon>Streptomyces</taxon>
    </lineage>
</organism>
<dbReference type="Proteomes" id="UP000634660">
    <property type="component" value="Unassembled WGS sequence"/>
</dbReference>
<dbReference type="Pfam" id="PF19979">
    <property type="entry name" value="DUF6415"/>
    <property type="match status" value="1"/>
</dbReference>
<proteinExistence type="predicted"/>
<dbReference type="AlphaFoldDB" id="A0A918RAC7"/>
<accession>A0A918RAC7</accession>
<reference evidence="1" key="1">
    <citation type="journal article" date="2014" name="Int. J. Syst. Evol. Microbiol.">
        <title>Complete genome sequence of Corynebacterium casei LMG S-19264T (=DSM 44701T), isolated from a smear-ripened cheese.</title>
        <authorList>
            <consortium name="US DOE Joint Genome Institute (JGI-PGF)"/>
            <person name="Walter F."/>
            <person name="Albersmeier A."/>
            <person name="Kalinowski J."/>
            <person name="Ruckert C."/>
        </authorList>
    </citation>
    <scope>NUCLEOTIDE SEQUENCE</scope>
    <source>
        <strain evidence="1">JCM 4834</strain>
    </source>
</reference>
<dbReference type="InterPro" id="IPR046300">
    <property type="entry name" value="DUF6415"/>
</dbReference>
<name>A0A918RAC7_9ACTN</name>
<evidence type="ECO:0000313" key="1">
    <source>
        <dbReference type="EMBL" id="GGZ89600.1"/>
    </source>
</evidence>
<comment type="caution">
    <text evidence="1">The sequence shown here is derived from an EMBL/GenBank/DDBJ whole genome shotgun (WGS) entry which is preliminary data.</text>
</comment>
<protein>
    <submittedName>
        <fullName evidence="1">Uncharacterized protein</fullName>
    </submittedName>
</protein>
<gene>
    <name evidence="1" type="ORF">GCM10010371_56840</name>
</gene>